<dbReference type="SUPFAM" id="SSF82171">
    <property type="entry name" value="DPP6 N-terminal domain-like"/>
    <property type="match status" value="1"/>
</dbReference>
<evidence type="ECO:0000313" key="1">
    <source>
        <dbReference type="EMBL" id="GAH84239.1"/>
    </source>
</evidence>
<dbReference type="EMBL" id="BARU01039720">
    <property type="protein sequence ID" value="GAH84239.1"/>
    <property type="molecule type" value="Genomic_DNA"/>
</dbReference>
<organism evidence="1">
    <name type="scientific">marine sediment metagenome</name>
    <dbReference type="NCBI Taxonomy" id="412755"/>
    <lineage>
        <taxon>unclassified sequences</taxon>
        <taxon>metagenomes</taxon>
        <taxon>ecological metagenomes</taxon>
    </lineage>
</organism>
<reference evidence="1" key="1">
    <citation type="journal article" date="2014" name="Front. Microbiol.">
        <title>High frequency of phylogenetically diverse reductive dehalogenase-homologous genes in deep subseafloor sedimentary metagenomes.</title>
        <authorList>
            <person name="Kawai M."/>
            <person name="Futagami T."/>
            <person name="Toyoda A."/>
            <person name="Takaki Y."/>
            <person name="Nishi S."/>
            <person name="Hori S."/>
            <person name="Arai W."/>
            <person name="Tsubouchi T."/>
            <person name="Morono Y."/>
            <person name="Uchiyama I."/>
            <person name="Ito T."/>
            <person name="Fujiyama A."/>
            <person name="Inagaki F."/>
            <person name="Takami H."/>
        </authorList>
    </citation>
    <scope>NUCLEOTIDE SEQUENCE</scope>
    <source>
        <strain evidence="1">Expedition CK06-06</strain>
    </source>
</reference>
<accession>X1K1S1</accession>
<comment type="caution">
    <text evidence="1">The sequence shown here is derived from an EMBL/GenBank/DDBJ whole genome shotgun (WGS) entry which is preliminary data.</text>
</comment>
<feature type="non-terminal residue" evidence="1">
    <location>
        <position position="1"/>
    </location>
</feature>
<dbReference type="AlphaFoldDB" id="X1K1S1"/>
<sequence>IVYYSKLSKEDTKVKIYRAKSSPDRNNSVWTMDISPLAFCNNSNYSHPTLSSDGTIMIFSSDMPGSIGGMDLFITRSENGKWTAPQNLGNAVNSTGNELFPSLDSKINLFFSSDGLSGFGGYDIFICRFNGTGWEIPLNLTNVINTNKDEVAFTVNPNREKSGFFTTRERSGIRRTQLFRINLDERDYPDNSTTLPAALYSIAITEFNITAPKISKAEHVDTGRLEAERLLETERLEA</sequence>
<proteinExistence type="predicted"/>
<dbReference type="InterPro" id="IPR011659">
    <property type="entry name" value="WD40"/>
</dbReference>
<gene>
    <name evidence="1" type="ORF">S03H2_61530</name>
</gene>
<feature type="non-terminal residue" evidence="1">
    <location>
        <position position="238"/>
    </location>
</feature>
<protein>
    <recommendedName>
        <fullName evidence="2">Flagellar motor protein MotB</fullName>
    </recommendedName>
</protein>
<dbReference type="Pfam" id="PF07676">
    <property type="entry name" value="PD40"/>
    <property type="match status" value="1"/>
</dbReference>
<evidence type="ECO:0008006" key="2">
    <source>
        <dbReference type="Google" id="ProtNLM"/>
    </source>
</evidence>
<name>X1K1S1_9ZZZZ</name>